<feature type="transmembrane region" description="Helical" evidence="1">
    <location>
        <begin position="110"/>
        <end position="133"/>
    </location>
</feature>
<accession>A0ABR7ZUC7</accession>
<evidence type="ECO:0000256" key="1">
    <source>
        <dbReference type="SAM" id="Phobius"/>
    </source>
</evidence>
<dbReference type="EMBL" id="JACJQB010000003">
    <property type="protein sequence ID" value="MBD2187085.1"/>
    <property type="molecule type" value="Genomic_DNA"/>
</dbReference>
<name>A0ABR7ZUC7_9CYAN</name>
<feature type="transmembrane region" description="Helical" evidence="1">
    <location>
        <begin position="225"/>
        <end position="242"/>
    </location>
</feature>
<keyword evidence="1" id="KW-1133">Transmembrane helix</keyword>
<feature type="transmembrane region" description="Helical" evidence="1">
    <location>
        <begin position="278"/>
        <end position="297"/>
    </location>
</feature>
<proteinExistence type="predicted"/>
<evidence type="ECO:0008006" key="4">
    <source>
        <dbReference type="Google" id="ProtNLM"/>
    </source>
</evidence>
<keyword evidence="3" id="KW-1185">Reference proteome</keyword>
<evidence type="ECO:0000313" key="3">
    <source>
        <dbReference type="Proteomes" id="UP000642094"/>
    </source>
</evidence>
<gene>
    <name evidence="2" type="ORF">H6F41_02870</name>
</gene>
<feature type="transmembrane region" description="Helical" evidence="1">
    <location>
        <begin position="84"/>
        <end position="104"/>
    </location>
</feature>
<feature type="transmembrane region" description="Helical" evidence="1">
    <location>
        <begin position="48"/>
        <end position="72"/>
    </location>
</feature>
<sequence>MSDNIIIVLISLFILIAIISNWRNGTSIALYVGFLQESVRKIIPDQPVYLNLLIVVVIVLTFFSAITQLNQFNLSDTFQRNKNLINLFQIFIVFIFIQATNAFLRTNSPVVPTIGILAYLLPLLVIVLTYYYFRHPQNFEKLALTYVLINIVVACSVYLEWSDIVDWQILKPVGEALRITDSRVSGGFLISHAGLMRTSEVAAWHMGSSICATFLLFLVGSYKKISFMVLPVIMLLFSAGLLTGRRKFIVTVVTFLISYAILYLLSSISVSKKMSIQPLIVLMIVLLIGSISLSSILDTDIFDTYTTRGTVSVSDVQDRFSQLGLGSLQWALDRSNWLGFGAGIVSQGSQYVSGEDYSMLAGASEGGLGKIIIELGIPGLILCAVIVYMLIQYLWKTLISMHQADTRLGTLVNGILAFQIANFAVFTSAVQIYGDPFVLSIQGFCMGFALASWKFISHKTQPISQQISHKM</sequence>
<feature type="transmembrane region" description="Helical" evidence="1">
    <location>
        <begin position="142"/>
        <end position="161"/>
    </location>
</feature>
<dbReference type="RefSeq" id="WP_190401974.1">
    <property type="nucleotide sequence ID" value="NZ_JACJQB010000003.1"/>
</dbReference>
<comment type="caution">
    <text evidence="2">The sequence shown here is derived from an EMBL/GenBank/DDBJ whole genome shotgun (WGS) entry which is preliminary data.</text>
</comment>
<feature type="transmembrane region" description="Helical" evidence="1">
    <location>
        <begin position="201"/>
        <end position="218"/>
    </location>
</feature>
<protein>
    <recommendedName>
        <fullName evidence="4">O-antigen ligase domain-containing protein</fullName>
    </recommendedName>
</protein>
<organism evidence="2 3">
    <name type="scientific">Pseudanabaena mucicola FACHB-723</name>
    <dbReference type="NCBI Taxonomy" id="2692860"/>
    <lineage>
        <taxon>Bacteria</taxon>
        <taxon>Bacillati</taxon>
        <taxon>Cyanobacteriota</taxon>
        <taxon>Cyanophyceae</taxon>
        <taxon>Pseudanabaenales</taxon>
        <taxon>Pseudanabaenaceae</taxon>
        <taxon>Pseudanabaena</taxon>
    </lineage>
</organism>
<keyword evidence="1" id="KW-0812">Transmembrane</keyword>
<feature type="transmembrane region" description="Helical" evidence="1">
    <location>
        <begin position="371"/>
        <end position="391"/>
    </location>
</feature>
<feature type="transmembrane region" description="Helical" evidence="1">
    <location>
        <begin position="5"/>
        <end position="22"/>
    </location>
</feature>
<keyword evidence="1" id="KW-0472">Membrane</keyword>
<feature type="transmembrane region" description="Helical" evidence="1">
    <location>
        <begin position="248"/>
        <end position="266"/>
    </location>
</feature>
<feature type="transmembrane region" description="Helical" evidence="1">
    <location>
        <begin position="411"/>
        <end position="433"/>
    </location>
</feature>
<evidence type="ECO:0000313" key="2">
    <source>
        <dbReference type="EMBL" id="MBD2187085.1"/>
    </source>
</evidence>
<dbReference type="Proteomes" id="UP000642094">
    <property type="component" value="Unassembled WGS sequence"/>
</dbReference>
<feature type="transmembrane region" description="Helical" evidence="1">
    <location>
        <begin position="439"/>
        <end position="456"/>
    </location>
</feature>
<reference evidence="2 3" key="1">
    <citation type="journal article" date="2020" name="ISME J.">
        <title>Comparative genomics reveals insights into cyanobacterial evolution and habitat adaptation.</title>
        <authorList>
            <person name="Chen M.Y."/>
            <person name="Teng W.K."/>
            <person name="Zhao L."/>
            <person name="Hu C.X."/>
            <person name="Zhou Y.K."/>
            <person name="Han B.P."/>
            <person name="Song L.R."/>
            <person name="Shu W.S."/>
        </authorList>
    </citation>
    <scope>NUCLEOTIDE SEQUENCE [LARGE SCALE GENOMIC DNA]</scope>
    <source>
        <strain evidence="2 3">FACHB-723</strain>
    </source>
</reference>